<reference evidence="1 2" key="1">
    <citation type="journal article" date="2023" name="Int. J. Mol. Sci.">
        <title>De Novo Assembly and Annotation of 11 Diverse Shrub Willow (Salix) Genomes Reveals Novel Gene Organization in Sex-Linked Regions.</title>
        <authorList>
            <person name="Hyden B."/>
            <person name="Feng K."/>
            <person name="Yates T.B."/>
            <person name="Jawdy S."/>
            <person name="Cereghino C."/>
            <person name="Smart L.B."/>
            <person name="Muchero W."/>
        </authorList>
    </citation>
    <scope>NUCLEOTIDE SEQUENCE [LARGE SCALE GENOMIC DNA]</scope>
    <source>
        <tissue evidence="1">Shoot tip</tissue>
    </source>
</reference>
<gene>
    <name evidence="1" type="ORF">OIU84_020203</name>
</gene>
<keyword evidence="2" id="KW-1185">Reference proteome</keyword>
<feature type="non-terminal residue" evidence="1">
    <location>
        <position position="1"/>
    </location>
</feature>
<evidence type="ECO:0000313" key="1">
    <source>
        <dbReference type="EMBL" id="KAJ6433126.1"/>
    </source>
</evidence>
<accession>A0AAD6L0Q7</accession>
<dbReference type="Proteomes" id="UP001162972">
    <property type="component" value="Chromosome 10"/>
</dbReference>
<organism evidence="1 2">
    <name type="scientific">Salix udensis</name>
    <dbReference type="NCBI Taxonomy" id="889485"/>
    <lineage>
        <taxon>Eukaryota</taxon>
        <taxon>Viridiplantae</taxon>
        <taxon>Streptophyta</taxon>
        <taxon>Embryophyta</taxon>
        <taxon>Tracheophyta</taxon>
        <taxon>Spermatophyta</taxon>
        <taxon>Magnoliopsida</taxon>
        <taxon>eudicotyledons</taxon>
        <taxon>Gunneridae</taxon>
        <taxon>Pentapetalae</taxon>
        <taxon>rosids</taxon>
        <taxon>fabids</taxon>
        <taxon>Malpighiales</taxon>
        <taxon>Salicaceae</taxon>
        <taxon>Saliceae</taxon>
        <taxon>Salix</taxon>
    </lineage>
</organism>
<comment type="caution">
    <text evidence="1">The sequence shown here is derived from an EMBL/GenBank/DDBJ whole genome shotgun (WGS) entry which is preliminary data.</text>
</comment>
<protein>
    <submittedName>
        <fullName evidence="1">Uncharacterized protein</fullName>
    </submittedName>
</protein>
<dbReference type="EMBL" id="JAPFFJ010000003">
    <property type="protein sequence ID" value="KAJ6433126.1"/>
    <property type="molecule type" value="Genomic_DNA"/>
</dbReference>
<name>A0AAD6L0Q7_9ROSI</name>
<evidence type="ECO:0000313" key="2">
    <source>
        <dbReference type="Proteomes" id="UP001162972"/>
    </source>
</evidence>
<proteinExistence type="predicted"/>
<sequence length="30" mass="3493">MLSRLMSFWILLGSTTHFPSLKRKSTGRKI</sequence>
<dbReference type="AlphaFoldDB" id="A0AAD6L0Q7"/>